<dbReference type="EMBL" id="BNJJ01000013">
    <property type="protein sequence ID" value="GHO86638.1"/>
    <property type="molecule type" value="Genomic_DNA"/>
</dbReference>
<evidence type="ECO:0000313" key="1">
    <source>
        <dbReference type="EMBL" id="GHO86638.1"/>
    </source>
</evidence>
<comment type="caution">
    <text evidence="1">The sequence shown here is derived from an EMBL/GenBank/DDBJ whole genome shotgun (WGS) entry which is preliminary data.</text>
</comment>
<gene>
    <name evidence="1" type="ORF">KSZ_46440</name>
</gene>
<dbReference type="Gene3D" id="3.40.50.880">
    <property type="match status" value="1"/>
</dbReference>
<name>A0ABQ3VLD8_9CHLR</name>
<evidence type="ECO:0008006" key="3">
    <source>
        <dbReference type="Google" id="ProtNLM"/>
    </source>
</evidence>
<reference evidence="1 2" key="1">
    <citation type="journal article" date="2021" name="Int. J. Syst. Evol. Microbiol.">
        <title>Reticulibacter mediterranei gen. nov., sp. nov., within the new family Reticulibacteraceae fam. nov., and Ktedonospora formicarum gen. nov., sp. nov., Ktedonobacter robiniae sp. nov., Dictyobacter formicarum sp. nov. and Dictyobacter arantiisoli sp. nov., belonging to the class Ktedonobacteria.</title>
        <authorList>
            <person name="Yabe S."/>
            <person name="Zheng Y."/>
            <person name="Wang C.M."/>
            <person name="Sakai Y."/>
            <person name="Abe K."/>
            <person name="Yokota A."/>
            <person name="Donadio S."/>
            <person name="Cavaletti L."/>
            <person name="Monciardini P."/>
        </authorList>
    </citation>
    <scope>NUCLEOTIDE SEQUENCE [LARGE SCALE GENOMIC DNA]</scope>
    <source>
        <strain evidence="1 2">SOSP1-9</strain>
    </source>
</reference>
<sequence length="126" mass="14916">MRIHFTEAGHKDPLYHNLPDYQQAFQWHDDCFKLPKGAIELACRTDGFNQAFRYGQHAYGLQYHVELTEDMLDRWLHDPSLKKEFIDTYGTEVYHKAEIEAVDLYPTYAAHSTIILENFFKISKLF</sequence>
<dbReference type="SUPFAM" id="SSF52317">
    <property type="entry name" value="Class I glutamine amidotransferase-like"/>
    <property type="match status" value="1"/>
</dbReference>
<accession>A0ABQ3VLD8</accession>
<evidence type="ECO:0000313" key="2">
    <source>
        <dbReference type="Proteomes" id="UP000635565"/>
    </source>
</evidence>
<dbReference type="InterPro" id="IPR029062">
    <property type="entry name" value="Class_I_gatase-like"/>
</dbReference>
<proteinExistence type="predicted"/>
<keyword evidence="2" id="KW-1185">Reference proteome</keyword>
<dbReference type="Proteomes" id="UP000635565">
    <property type="component" value="Unassembled WGS sequence"/>
</dbReference>
<protein>
    <recommendedName>
        <fullName evidence="3">Glutamine amidotransferase domain-containing protein</fullName>
    </recommendedName>
</protein>
<organism evidence="1 2">
    <name type="scientific">Dictyobacter formicarum</name>
    <dbReference type="NCBI Taxonomy" id="2778368"/>
    <lineage>
        <taxon>Bacteria</taxon>
        <taxon>Bacillati</taxon>
        <taxon>Chloroflexota</taxon>
        <taxon>Ktedonobacteria</taxon>
        <taxon>Ktedonobacterales</taxon>
        <taxon>Dictyobacteraceae</taxon>
        <taxon>Dictyobacter</taxon>
    </lineage>
</organism>